<keyword evidence="3" id="KW-1185">Reference proteome</keyword>
<keyword evidence="1" id="KW-0732">Signal</keyword>
<feature type="non-terminal residue" evidence="2">
    <location>
        <position position="84"/>
    </location>
</feature>
<dbReference type="EMBL" id="QNUK01000357">
    <property type="protein sequence ID" value="KAF5894772.1"/>
    <property type="molecule type" value="Genomic_DNA"/>
</dbReference>
<sequence length="84" mass="8957">MQKNNLRMTNFFILVASPCLSPCAAPSASGRAITAVYLANLFITHHASPSFPLITLHSALNAASRHHSDYDLPRGPGVKRVGTG</sequence>
<protein>
    <recommendedName>
        <fullName evidence="4">Secreted protein</fullName>
    </recommendedName>
</protein>
<evidence type="ECO:0000313" key="2">
    <source>
        <dbReference type="EMBL" id="KAF5894772.1"/>
    </source>
</evidence>
<name>A0A8J4UGP0_CLAMG</name>
<evidence type="ECO:0008006" key="4">
    <source>
        <dbReference type="Google" id="ProtNLM"/>
    </source>
</evidence>
<feature type="chain" id="PRO_5035281619" description="Secreted protein" evidence="1">
    <location>
        <begin position="27"/>
        <end position="84"/>
    </location>
</feature>
<gene>
    <name evidence="2" type="ORF">DAT39_015517</name>
</gene>
<reference evidence="2" key="1">
    <citation type="submission" date="2020-07" db="EMBL/GenBank/DDBJ databases">
        <title>Clarias magur genome sequencing, assembly and annotation.</title>
        <authorList>
            <person name="Kushwaha B."/>
            <person name="Kumar R."/>
            <person name="Das P."/>
            <person name="Joshi C.G."/>
            <person name="Kumar D."/>
            <person name="Nagpure N.S."/>
            <person name="Pandey M."/>
            <person name="Agarwal S."/>
            <person name="Srivastava S."/>
            <person name="Singh M."/>
            <person name="Sahoo L."/>
            <person name="Jayasankar P."/>
            <person name="Meher P.K."/>
            <person name="Koringa P.G."/>
            <person name="Iquebal M.A."/>
            <person name="Das S.P."/>
            <person name="Bit A."/>
            <person name="Patnaik S."/>
            <person name="Patel N."/>
            <person name="Shah T.M."/>
            <person name="Hinsu A."/>
            <person name="Jena J.K."/>
        </authorList>
    </citation>
    <scope>NUCLEOTIDE SEQUENCE</scope>
    <source>
        <strain evidence="2">CIFAMagur01</strain>
        <tissue evidence="2">Testis</tissue>
    </source>
</reference>
<evidence type="ECO:0000313" key="3">
    <source>
        <dbReference type="Proteomes" id="UP000727407"/>
    </source>
</evidence>
<organism evidence="2 3">
    <name type="scientific">Clarias magur</name>
    <name type="common">Asian catfish</name>
    <name type="synonym">Macropteronotus magur</name>
    <dbReference type="NCBI Taxonomy" id="1594786"/>
    <lineage>
        <taxon>Eukaryota</taxon>
        <taxon>Metazoa</taxon>
        <taxon>Chordata</taxon>
        <taxon>Craniata</taxon>
        <taxon>Vertebrata</taxon>
        <taxon>Euteleostomi</taxon>
        <taxon>Actinopterygii</taxon>
        <taxon>Neopterygii</taxon>
        <taxon>Teleostei</taxon>
        <taxon>Ostariophysi</taxon>
        <taxon>Siluriformes</taxon>
        <taxon>Clariidae</taxon>
        <taxon>Clarias</taxon>
    </lineage>
</organism>
<dbReference type="AlphaFoldDB" id="A0A8J4UGP0"/>
<feature type="signal peptide" evidence="1">
    <location>
        <begin position="1"/>
        <end position="26"/>
    </location>
</feature>
<accession>A0A8J4UGP0</accession>
<evidence type="ECO:0000256" key="1">
    <source>
        <dbReference type="SAM" id="SignalP"/>
    </source>
</evidence>
<dbReference type="Proteomes" id="UP000727407">
    <property type="component" value="Unassembled WGS sequence"/>
</dbReference>
<comment type="caution">
    <text evidence="2">The sequence shown here is derived from an EMBL/GenBank/DDBJ whole genome shotgun (WGS) entry which is preliminary data.</text>
</comment>
<proteinExistence type="predicted"/>